<keyword evidence="3 6" id="KW-0028">Amino-acid biosynthesis</keyword>
<dbReference type="PANTHER" id="PTHR23133">
    <property type="entry name" value="IMIDAZOLEGLYCEROL-PHOSPHATE DEHYDRATASE HIS7"/>
    <property type="match status" value="1"/>
</dbReference>
<keyword evidence="4 6" id="KW-0368">Histidine biosynthesis</keyword>
<dbReference type="RefSeq" id="WP_044038502.1">
    <property type="nucleotide sequence ID" value="NZ_HG917868.1"/>
</dbReference>
<dbReference type="PANTHER" id="PTHR23133:SF2">
    <property type="entry name" value="IMIDAZOLEGLYCEROL-PHOSPHATE DEHYDRATASE"/>
    <property type="match status" value="1"/>
</dbReference>
<dbReference type="STRING" id="1216932.CM240_1800"/>
<dbReference type="CDD" id="cd07914">
    <property type="entry name" value="IGPD"/>
    <property type="match status" value="1"/>
</dbReference>
<dbReference type="Proteomes" id="UP000019426">
    <property type="component" value="Chromosome M2/40_rep1"/>
</dbReference>
<dbReference type="Pfam" id="PF00475">
    <property type="entry name" value="IGPD"/>
    <property type="match status" value="1"/>
</dbReference>
<accession>W6RX57</accession>
<dbReference type="KEGG" id="clt:CM240_1800"/>
<sequence>MRSSNINRDTLETKIKLKLNIDGSGEGTVKTGIGFLDHMLILFKKHGGFDLDISCDGDLYVDGHHTVEDIGIVLGKAFKEAMGDKNGIKRYGTSYVPMDETLAMVSLDLSGRSFLVFNVDMDKKMIGDFDSELLEEFLRAFAFNGGITLHVNLMYGSNSHHIVEGIFKALARAMKEALTVDATIKGVMSTKGVLE</sequence>
<evidence type="ECO:0000256" key="1">
    <source>
        <dbReference type="ARBA" id="ARBA00005047"/>
    </source>
</evidence>
<evidence type="ECO:0000256" key="2">
    <source>
        <dbReference type="ARBA" id="ARBA00016664"/>
    </source>
</evidence>
<dbReference type="GO" id="GO:0005737">
    <property type="term" value="C:cytoplasm"/>
    <property type="evidence" value="ECO:0007669"/>
    <property type="project" value="UniProtKB-SubCell"/>
</dbReference>
<gene>
    <name evidence="6 8" type="primary">hisB</name>
    <name evidence="8" type="ORF">CM240_1800</name>
</gene>
<dbReference type="HOGENOM" id="CLU_044308_2_0_9"/>
<dbReference type="NCBIfam" id="NF002114">
    <property type="entry name" value="PRK00951.2-4"/>
    <property type="match status" value="1"/>
</dbReference>
<comment type="subcellular location">
    <subcellularLocation>
        <location evidence="6 7">Cytoplasm</location>
    </subcellularLocation>
</comment>
<keyword evidence="5 6" id="KW-0456">Lyase</keyword>
<dbReference type="InterPro" id="IPR038494">
    <property type="entry name" value="IGPD_sf"/>
</dbReference>
<proteinExistence type="inferred from homology"/>
<comment type="pathway">
    <text evidence="1 6 7">Amino-acid biosynthesis; L-histidine biosynthesis; L-histidine from 5-phospho-alpha-D-ribose 1-diphosphate: step 6/9.</text>
</comment>
<keyword evidence="9" id="KW-1185">Reference proteome</keyword>
<dbReference type="PROSITE" id="PS00955">
    <property type="entry name" value="IGP_DEHYDRATASE_2"/>
    <property type="match status" value="1"/>
</dbReference>
<dbReference type="eggNOG" id="COG0131">
    <property type="taxonomic scope" value="Bacteria"/>
</dbReference>
<evidence type="ECO:0000256" key="7">
    <source>
        <dbReference type="RuleBase" id="RU000599"/>
    </source>
</evidence>
<dbReference type="SUPFAM" id="SSF54211">
    <property type="entry name" value="Ribosomal protein S5 domain 2-like"/>
    <property type="match status" value="2"/>
</dbReference>
<dbReference type="UniPathway" id="UPA00031">
    <property type="reaction ID" value="UER00011"/>
</dbReference>
<dbReference type="EC" id="4.2.1.19" evidence="6 7"/>
<keyword evidence="6" id="KW-0963">Cytoplasm</keyword>
<evidence type="ECO:0000256" key="6">
    <source>
        <dbReference type="HAMAP-Rule" id="MF_00076"/>
    </source>
</evidence>
<dbReference type="FunFam" id="3.30.230.40:FF:000003">
    <property type="entry name" value="Imidazoleglycerol-phosphate dehydratase HisB"/>
    <property type="match status" value="1"/>
</dbReference>
<evidence type="ECO:0000313" key="9">
    <source>
        <dbReference type="Proteomes" id="UP000019426"/>
    </source>
</evidence>
<dbReference type="EMBL" id="HG917868">
    <property type="protein sequence ID" value="CDM68958.1"/>
    <property type="molecule type" value="Genomic_DNA"/>
</dbReference>
<dbReference type="NCBIfam" id="NF002107">
    <property type="entry name" value="PRK00951.1-2"/>
    <property type="match status" value="1"/>
</dbReference>
<dbReference type="AlphaFoldDB" id="W6RX57"/>
<evidence type="ECO:0000256" key="5">
    <source>
        <dbReference type="ARBA" id="ARBA00023239"/>
    </source>
</evidence>
<organism evidence="8 9">
    <name type="scientific">Clostridium bornimense</name>
    <dbReference type="NCBI Taxonomy" id="1216932"/>
    <lineage>
        <taxon>Bacteria</taxon>
        <taxon>Bacillati</taxon>
        <taxon>Bacillota</taxon>
        <taxon>Clostridia</taxon>
        <taxon>Eubacteriales</taxon>
        <taxon>Clostridiaceae</taxon>
        <taxon>Clostridium</taxon>
    </lineage>
</organism>
<dbReference type="GO" id="GO:0004424">
    <property type="term" value="F:imidazoleglycerol-phosphate dehydratase activity"/>
    <property type="evidence" value="ECO:0007669"/>
    <property type="project" value="UniProtKB-UniRule"/>
</dbReference>
<evidence type="ECO:0000313" key="8">
    <source>
        <dbReference type="EMBL" id="CDM68958.1"/>
    </source>
</evidence>
<dbReference type="FunFam" id="3.30.230.40:FF:000001">
    <property type="entry name" value="Imidazoleglycerol-phosphate dehydratase HisB"/>
    <property type="match status" value="1"/>
</dbReference>
<protein>
    <recommendedName>
        <fullName evidence="2 6">Imidazoleglycerol-phosphate dehydratase</fullName>
        <shortName evidence="6">IGPD</shortName>
        <ecNumber evidence="6 7">4.2.1.19</ecNumber>
    </recommendedName>
</protein>
<dbReference type="PATRIC" id="fig|1216932.3.peg.1796"/>
<dbReference type="PROSITE" id="PS00954">
    <property type="entry name" value="IGP_DEHYDRATASE_1"/>
    <property type="match status" value="1"/>
</dbReference>
<dbReference type="GO" id="GO:0000105">
    <property type="term" value="P:L-histidine biosynthetic process"/>
    <property type="evidence" value="ECO:0007669"/>
    <property type="project" value="UniProtKB-UniRule"/>
</dbReference>
<dbReference type="InterPro" id="IPR000807">
    <property type="entry name" value="ImidazoleglycerolP_deHydtase"/>
</dbReference>
<comment type="similarity">
    <text evidence="6 7">Belongs to the imidazoleglycerol-phosphate dehydratase family.</text>
</comment>
<name>W6RX57_9CLOT</name>
<evidence type="ECO:0000256" key="4">
    <source>
        <dbReference type="ARBA" id="ARBA00023102"/>
    </source>
</evidence>
<dbReference type="InterPro" id="IPR020568">
    <property type="entry name" value="Ribosomal_Su5_D2-typ_SF"/>
</dbReference>
<comment type="catalytic activity">
    <reaction evidence="6 7">
        <text>D-erythro-1-(imidazol-4-yl)glycerol 3-phosphate = 3-(imidazol-4-yl)-2-oxopropyl phosphate + H2O</text>
        <dbReference type="Rhea" id="RHEA:11040"/>
        <dbReference type="ChEBI" id="CHEBI:15377"/>
        <dbReference type="ChEBI" id="CHEBI:57766"/>
        <dbReference type="ChEBI" id="CHEBI:58278"/>
        <dbReference type="EC" id="4.2.1.19"/>
    </reaction>
</comment>
<reference evidence="8 9" key="1">
    <citation type="submission" date="2013-11" db="EMBL/GenBank/DDBJ databases">
        <title>Complete genome sequence of Clostridum sp. M2/40.</title>
        <authorList>
            <person name="Wibberg D."/>
            <person name="Puehler A."/>
            <person name="Schlueter A."/>
        </authorList>
    </citation>
    <scope>NUCLEOTIDE SEQUENCE [LARGE SCALE GENOMIC DNA]</scope>
    <source>
        <strain evidence="9">M2/40</strain>
    </source>
</reference>
<evidence type="ECO:0000256" key="3">
    <source>
        <dbReference type="ARBA" id="ARBA00022605"/>
    </source>
</evidence>
<dbReference type="HAMAP" id="MF_00076">
    <property type="entry name" value="HisB"/>
    <property type="match status" value="1"/>
</dbReference>
<dbReference type="InterPro" id="IPR020565">
    <property type="entry name" value="ImidazoleglycerP_deHydtase_CS"/>
</dbReference>
<dbReference type="Gene3D" id="3.30.230.40">
    <property type="entry name" value="Imidazole glycerol phosphate dehydratase, domain 1"/>
    <property type="match status" value="2"/>
</dbReference>
<dbReference type="NCBIfam" id="NF002111">
    <property type="entry name" value="PRK00951.2-1"/>
    <property type="match status" value="1"/>
</dbReference>